<protein>
    <submittedName>
        <fullName evidence="2">Uncharacterized protein</fullName>
    </submittedName>
</protein>
<accession>A0A194PPU2</accession>
<sequence>MRAWALKARLEGLGGAVCAGVVDDVDTKASVVLFKFPGAQNTRPVAHSTSTSTTHPDEPPMGSKLVGAATGRIYVSV</sequence>
<dbReference type="EMBL" id="KQ459603">
    <property type="protein sequence ID" value="KPI93150.1"/>
    <property type="molecule type" value="Genomic_DNA"/>
</dbReference>
<dbReference type="AlphaFoldDB" id="A0A194PPU2"/>
<evidence type="ECO:0000313" key="2">
    <source>
        <dbReference type="EMBL" id="KPI93150.1"/>
    </source>
</evidence>
<keyword evidence="3" id="KW-1185">Reference proteome</keyword>
<gene>
    <name evidence="2" type="ORF">RR46_14371</name>
</gene>
<evidence type="ECO:0000256" key="1">
    <source>
        <dbReference type="SAM" id="MobiDB-lite"/>
    </source>
</evidence>
<reference evidence="2 3" key="1">
    <citation type="journal article" date="2015" name="Nat. Commun.">
        <title>Outbred genome sequencing and CRISPR/Cas9 gene editing in butterflies.</title>
        <authorList>
            <person name="Li X."/>
            <person name="Fan D."/>
            <person name="Zhang W."/>
            <person name="Liu G."/>
            <person name="Zhang L."/>
            <person name="Zhao L."/>
            <person name="Fang X."/>
            <person name="Chen L."/>
            <person name="Dong Y."/>
            <person name="Chen Y."/>
            <person name="Ding Y."/>
            <person name="Zhao R."/>
            <person name="Feng M."/>
            <person name="Zhu Y."/>
            <person name="Feng Y."/>
            <person name="Jiang X."/>
            <person name="Zhu D."/>
            <person name="Xiang H."/>
            <person name="Feng X."/>
            <person name="Li S."/>
            <person name="Wang J."/>
            <person name="Zhang G."/>
            <person name="Kronforst M.R."/>
            <person name="Wang W."/>
        </authorList>
    </citation>
    <scope>NUCLEOTIDE SEQUENCE [LARGE SCALE GENOMIC DNA]</scope>
    <source>
        <strain evidence="2">Ya'a_city_454_Px</strain>
        <tissue evidence="2">Whole body</tissue>
    </source>
</reference>
<feature type="region of interest" description="Disordered" evidence="1">
    <location>
        <begin position="41"/>
        <end position="63"/>
    </location>
</feature>
<name>A0A194PPU2_PAPXU</name>
<dbReference type="Proteomes" id="UP000053268">
    <property type="component" value="Unassembled WGS sequence"/>
</dbReference>
<proteinExistence type="predicted"/>
<evidence type="ECO:0000313" key="3">
    <source>
        <dbReference type="Proteomes" id="UP000053268"/>
    </source>
</evidence>
<feature type="compositionally biased region" description="Polar residues" evidence="1">
    <location>
        <begin position="41"/>
        <end position="54"/>
    </location>
</feature>
<organism evidence="2 3">
    <name type="scientific">Papilio xuthus</name>
    <name type="common">Asian swallowtail butterfly</name>
    <dbReference type="NCBI Taxonomy" id="66420"/>
    <lineage>
        <taxon>Eukaryota</taxon>
        <taxon>Metazoa</taxon>
        <taxon>Ecdysozoa</taxon>
        <taxon>Arthropoda</taxon>
        <taxon>Hexapoda</taxon>
        <taxon>Insecta</taxon>
        <taxon>Pterygota</taxon>
        <taxon>Neoptera</taxon>
        <taxon>Endopterygota</taxon>
        <taxon>Lepidoptera</taxon>
        <taxon>Glossata</taxon>
        <taxon>Ditrysia</taxon>
        <taxon>Papilionoidea</taxon>
        <taxon>Papilionidae</taxon>
        <taxon>Papilioninae</taxon>
        <taxon>Papilio</taxon>
    </lineage>
</organism>